<comment type="caution">
    <text evidence="1">The sequence shown here is derived from an EMBL/GenBank/DDBJ whole genome shotgun (WGS) entry which is preliminary data.</text>
</comment>
<gene>
    <name evidence="1" type="ORF">KDW93_05270</name>
</gene>
<accession>A0AA41JIJ1</accession>
<name>A0AA41JIJ1_9BURK</name>
<dbReference type="RefSeq" id="WP_176091041.1">
    <property type="nucleotide sequence ID" value="NZ_CADERF010000006.1"/>
</dbReference>
<dbReference type="EMBL" id="JAGSVG010000003">
    <property type="protein sequence ID" value="MBR8128392.1"/>
    <property type="molecule type" value="Genomic_DNA"/>
</dbReference>
<dbReference type="Proteomes" id="UP000682266">
    <property type="component" value="Unassembled WGS sequence"/>
</dbReference>
<protein>
    <submittedName>
        <fullName evidence="1">Uncharacterized protein</fullName>
    </submittedName>
</protein>
<dbReference type="AlphaFoldDB" id="A0AA41JIJ1"/>
<reference evidence="1" key="1">
    <citation type="submission" date="2021-04" db="EMBL/GenBank/DDBJ databases">
        <title>A collection of bacterial strains from the Burkholderia cepacia Research Laboratory and Repository.</title>
        <authorList>
            <person name="Lipuma J."/>
            <person name="Spilker T."/>
        </authorList>
    </citation>
    <scope>NUCLEOTIDE SEQUENCE</scope>
    <source>
        <strain evidence="1">AU36012</strain>
    </source>
</reference>
<organism evidence="1 2">
    <name type="scientific">Burkholderia ambifaria</name>
    <dbReference type="NCBI Taxonomy" id="152480"/>
    <lineage>
        <taxon>Bacteria</taxon>
        <taxon>Pseudomonadati</taxon>
        <taxon>Pseudomonadota</taxon>
        <taxon>Betaproteobacteria</taxon>
        <taxon>Burkholderiales</taxon>
        <taxon>Burkholderiaceae</taxon>
        <taxon>Burkholderia</taxon>
        <taxon>Burkholderia cepacia complex</taxon>
    </lineage>
</organism>
<evidence type="ECO:0000313" key="1">
    <source>
        <dbReference type="EMBL" id="MBR8128392.1"/>
    </source>
</evidence>
<evidence type="ECO:0000313" key="2">
    <source>
        <dbReference type="Proteomes" id="UP000682266"/>
    </source>
</evidence>
<sequence>MATIEWDFIVHLKKWKERMRNGLGAHRRRISARELNITANEKKSYCRRPLRVRASFPDYSAAAFELK</sequence>
<proteinExistence type="predicted"/>